<evidence type="ECO:0000313" key="1">
    <source>
        <dbReference type="EMBL" id="OPC84680.1"/>
    </source>
</evidence>
<organism evidence="1 2">
    <name type="scientific">Embleya scabrispora</name>
    <dbReference type="NCBI Taxonomy" id="159449"/>
    <lineage>
        <taxon>Bacteria</taxon>
        <taxon>Bacillati</taxon>
        <taxon>Actinomycetota</taxon>
        <taxon>Actinomycetes</taxon>
        <taxon>Kitasatosporales</taxon>
        <taxon>Streptomycetaceae</taxon>
        <taxon>Embleya</taxon>
    </lineage>
</organism>
<reference evidence="1 2" key="1">
    <citation type="submission" date="2017-03" db="EMBL/GenBank/DDBJ databases">
        <title>Draft genome sequence of Streptomyces scabrisporus NF3, endophyte isolated from Amphipterygium adstringens.</title>
        <authorList>
            <person name="Vazquez M."/>
            <person name="Ceapa C.D."/>
            <person name="Rodriguez Luna D."/>
            <person name="Sanchez Esquivel S."/>
        </authorList>
    </citation>
    <scope>NUCLEOTIDE SEQUENCE [LARGE SCALE GENOMIC DNA]</scope>
    <source>
        <strain evidence="1 2">NF3</strain>
    </source>
</reference>
<dbReference type="EMBL" id="MWQN01000001">
    <property type="protein sequence ID" value="OPC84680.1"/>
    <property type="molecule type" value="Genomic_DNA"/>
</dbReference>
<dbReference type="Proteomes" id="UP000190037">
    <property type="component" value="Unassembled WGS sequence"/>
</dbReference>
<sequence>MAGLGWGVVPCALAAVLLLAGCAGDDDERGKGDSPVANQRGDDTPAQVFNFPDGFGNLATKCVGHGFRAYVTTNASGPSNVQVVPDAACAG</sequence>
<gene>
    <name evidence="1" type="ORF">B4N89_30520</name>
</gene>
<comment type="caution">
    <text evidence="1">The sequence shown here is derived from an EMBL/GenBank/DDBJ whole genome shotgun (WGS) entry which is preliminary data.</text>
</comment>
<dbReference type="RefSeq" id="WP_078978977.1">
    <property type="nucleotide sequence ID" value="NZ_MWQN01000001.1"/>
</dbReference>
<evidence type="ECO:0000313" key="2">
    <source>
        <dbReference type="Proteomes" id="UP000190037"/>
    </source>
</evidence>
<dbReference type="OrthoDB" id="4240738at2"/>
<proteinExistence type="predicted"/>
<keyword evidence="2" id="KW-1185">Reference proteome</keyword>
<dbReference type="AlphaFoldDB" id="A0A1T3P737"/>
<protein>
    <submittedName>
        <fullName evidence="1">Uncharacterized protein</fullName>
    </submittedName>
</protein>
<name>A0A1T3P737_9ACTN</name>
<accession>A0A1T3P737</accession>